<proteinExistence type="predicted"/>
<organism evidence="1 2">
    <name type="scientific">Diaphorobacter limosus</name>
    <dbReference type="NCBI Taxonomy" id="3036128"/>
    <lineage>
        <taxon>Bacteria</taxon>
        <taxon>Pseudomonadati</taxon>
        <taxon>Pseudomonadota</taxon>
        <taxon>Betaproteobacteria</taxon>
        <taxon>Burkholderiales</taxon>
        <taxon>Comamonadaceae</taxon>
        <taxon>Diaphorobacter</taxon>
    </lineage>
</organism>
<dbReference type="InterPro" id="IPR007460">
    <property type="entry name" value="BrnT_toxin"/>
</dbReference>
<accession>A0ABZ0J248</accession>
<dbReference type="Gene3D" id="3.10.450.530">
    <property type="entry name" value="Ribonuclease toxin, BrnT, of type II toxin-antitoxin system"/>
    <property type="match status" value="1"/>
</dbReference>
<dbReference type="InterPro" id="IPR038573">
    <property type="entry name" value="BrnT_sf"/>
</dbReference>
<evidence type="ECO:0000313" key="2">
    <source>
        <dbReference type="Proteomes" id="UP001303211"/>
    </source>
</evidence>
<keyword evidence="2" id="KW-1185">Reference proteome</keyword>
<dbReference type="Proteomes" id="UP001303211">
    <property type="component" value="Chromosome"/>
</dbReference>
<dbReference type="EMBL" id="CP136921">
    <property type="protein sequence ID" value="WOO32236.1"/>
    <property type="molecule type" value="Genomic_DNA"/>
</dbReference>
<evidence type="ECO:0000313" key="1">
    <source>
        <dbReference type="EMBL" id="WOO32236.1"/>
    </source>
</evidence>
<protein>
    <submittedName>
        <fullName evidence="1">BrnT family toxin</fullName>
    </submittedName>
</protein>
<gene>
    <name evidence="1" type="ORF">P4826_17900</name>
</gene>
<reference evidence="1 2" key="1">
    <citation type="submission" date="2023-03" db="EMBL/GenBank/DDBJ databases">
        <title>Diaphorobacter basophil sp. nov., isolated from a sewage-treatment plant.</title>
        <authorList>
            <person name="Yang K."/>
        </authorList>
    </citation>
    <scope>NUCLEOTIDE SEQUENCE [LARGE SCALE GENOMIC DNA]</scope>
    <source>
        <strain evidence="1 2">Y-1</strain>
    </source>
</reference>
<dbReference type="Pfam" id="PF04365">
    <property type="entry name" value="BrnT_toxin"/>
    <property type="match status" value="1"/>
</dbReference>
<sequence length="99" mass="11303">MLKLAEITGFDWDAGNERKNDRHGVSMAQAEQVFFNAPLLILGDAKHSQQEPRYHALGRSDDGRLLHLTFTLRGSGSLIRVISARDMHRKERAFYEQAH</sequence>
<dbReference type="RefSeq" id="WP_317701701.1">
    <property type="nucleotide sequence ID" value="NZ_CP136921.1"/>
</dbReference>
<name>A0ABZ0J248_9BURK</name>